<comment type="caution">
    <text evidence="1">The sequence shown here is derived from an EMBL/GenBank/DDBJ whole genome shotgun (WGS) entry which is preliminary data.</text>
</comment>
<evidence type="ECO:0000313" key="1">
    <source>
        <dbReference type="EMBL" id="MDA2803825.1"/>
    </source>
</evidence>
<dbReference type="EMBL" id="JAQFWP010000006">
    <property type="protein sequence ID" value="MDA2803825.1"/>
    <property type="molecule type" value="Genomic_DNA"/>
</dbReference>
<dbReference type="InterPro" id="IPR007729">
    <property type="entry name" value="DGOK"/>
</dbReference>
<proteinExistence type="predicted"/>
<dbReference type="RefSeq" id="WP_270676315.1">
    <property type="nucleotide sequence ID" value="NZ_JAQFWP010000006.1"/>
</dbReference>
<sequence>MQHPHEASAPALVAVDWGTTSLRAWALAPDGAVLGSVRSPNGLRTVAARAAERGVPADRAFADALAEAAAALGAEGAPALACGMVGSDGGWSPVPHLRPPLPAVPESFEPHRVPGADPPVWIVPGLRTSPAAPDGGGTADGAPDVVRGEETQVLGALERLGLPEEATLVLPGTHTKWLRVEGGSVTGFTTAMTGEIHAALMEGTILGDPARTAPCPGDTEHPDAGGAAFGAGIGHTLANPAQPLAARLFSARTRHLDGALGAHDVAEYVSGLLIADETEHMLTLTGATAVVLCADGALGPRYRRALERRGTRVRLLEDTARDGLTALARAFGLLKAPAPERPAANPSEGPA</sequence>
<reference evidence="1" key="1">
    <citation type="submission" date="2023-01" db="EMBL/GenBank/DDBJ databases">
        <title>Draft genome sequence of Nocardiopsis sp. LSu2-4 isolated from halophytes.</title>
        <authorList>
            <person name="Duangmal K."/>
            <person name="Chantavorakit T."/>
        </authorList>
    </citation>
    <scope>NUCLEOTIDE SEQUENCE</scope>
    <source>
        <strain evidence="1">LSu2-4</strain>
    </source>
</reference>
<dbReference type="InterPro" id="IPR042257">
    <property type="entry name" value="DGOK_C"/>
</dbReference>
<accession>A0ABT4THE9</accession>
<dbReference type="Gene3D" id="3.30.420.310">
    <property type="entry name" value="2-keto-3-deoxy-galactonokinase, C-terminal domain"/>
    <property type="match status" value="1"/>
</dbReference>
<organism evidence="1 2">
    <name type="scientific">Nocardiopsis suaedae</name>
    <dbReference type="NCBI Taxonomy" id="3018444"/>
    <lineage>
        <taxon>Bacteria</taxon>
        <taxon>Bacillati</taxon>
        <taxon>Actinomycetota</taxon>
        <taxon>Actinomycetes</taxon>
        <taxon>Streptosporangiales</taxon>
        <taxon>Nocardiopsidaceae</taxon>
        <taxon>Nocardiopsis</taxon>
    </lineage>
</organism>
<evidence type="ECO:0000313" key="2">
    <source>
        <dbReference type="Proteomes" id="UP001165685"/>
    </source>
</evidence>
<gene>
    <name evidence="1" type="ORF">O4U47_04820</name>
</gene>
<protein>
    <submittedName>
        <fullName evidence="1">2-dehydro-3-deoxygalactonokinase</fullName>
    </submittedName>
</protein>
<dbReference type="Proteomes" id="UP001165685">
    <property type="component" value="Unassembled WGS sequence"/>
</dbReference>
<dbReference type="Pfam" id="PF05035">
    <property type="entry name" value="DGOK"/>
    <property type="match status" value="1"/>
</dbReference>
<dbReference type="Gene3D" id="3.30.420.300">
    <property type="entry name" value="2-keto-3-deoxy-galactonokinase, substrate binding domain"/>
    <property type="match status" value="1"/>
</dbReference>
<name>A0ABT4THE9_9ACTN</name>
<keyword evidence="2" id="KW-1185">Reference proteome</keyword>
<dbReference type="InterPro" id="IPR042258">
    <property type="entry name" value="DGOK_N"/>
</dbReference>